<keyword evidence="2 7" id="KW-0812">Transmembrane</keyword>
<evidence type="ECO:0000256" key="5">
    <source>
        <dbReference type="ARBA" id="ARBA00022989"/>
    </source>
</evidence>
<feature type="transmembrane region" description="Helical" evidence="7">
    <location>
        <begin position="20"/>
        <end position="43"/>
    </location>
</feature>
<keyword evidence="5 7" id="KW-1133">Transmembrane helix</keyword>
<name>A0A1F7WX93_9BACT</name>
<dbReference type="PROSITE" id="PS50929">
    <property type="entry name" value="ABC_TM1F"/>
    <property type="match status" value="1"/>
</dbReference>
<dbReference type="InterPro" id="IPR036640">
    <property type="entry name" value="ABC1_TM_sf"/>
</dbReference>
<dbReference type="GO" id="GO:0015421">
    <property type="term" value="F:ABC-type oligopeptide transporter activity"/>
    <property type="evidence" value="ECO:0007669"/>
    <property type="project" value="TreeGrafter"/>
</dbReference>
<sequence>MTPLSRFYRQYVLKYYSRILIIGASSLVVSISTALPAGIMKYIVDKVLFEKSSYYLFMISIGLVVLFIVKGIFYYIQNYYTAYIGQSVLRQLRNDIYAHINRLPISYFEEKQTGHIMARITSDVVLLQNLIDASIGIASDLLTVAGLVGWIVYIHYQLAFLAFLVIPFIGFIVSKFSQRVRNITRTLQNKVGDITSILNEKISGIRTVKSFSNESVENDRFAVETEENFRIAMKYNKLLAMILPIIEFLNTTGIVIVLSVGGYFVIKPDPGLTPGELISFLTALGMLFTPIKRLTNATTYYQQAYVCIGRIYEIFDEPTEDDNEENAAVLPEIKGKIDFRSVNFKYAKSEGGVFDFNLTVKPGAITAIVGPSGSGKTTLMNLLLRFYKLEQGAIEIDGVNINGVKLKSLRSQIGIVPQDSVLFSGTIFDNILYGNYGASKEDVITAAKMANAHDFIEKFPLGFDTKVGEHGVKLSGGQRQRISIARAILRNPKILILDEATSALDAESETLVKDALDRLMQGRTTFIIAHRLSTIKNAHEIIVLEKGRLAQIGTHDQLIDAGGVYRKLYQTYFEKEPVASGNTVVKQP</sequence>
<dbReference type="InterPro" id="IPR003593">
    <property type="entry name" value="AAA+_ATPase"/>
</dbReference>
<dbReference type="SUPFAM" id="SSF52540">
    <property type="entry name" value="P-loop containing nucleoside triphosphate hydrolases"/>
    <property type="match status" value="1"/>
</dbReference>
<evidence type="ECO:0000256" key="2">
    <source>
        <dbReference type="ARBA" id="ARBA00022692"/>
    </source>
</evidence>
<dbReference type="PROSITE" id="PS00211">
    <property type="entry name" value="ABC_TRANSPORTER_1"/>
    <property type="match status" value="1"/>
</dbReference>
<comment type="caution">
    <text evidence="10">The sequence shown here is derived from an EMBL/GenBank/DDBJ whole genome shotgun (WGS) entry which is preliminary data.</text>
</comment>
<dbReference type="AlphaFoldDB" id="A0A1F7WX93"/>
<gene>
    <name evidence="10" type="ORF">A2008_09620</name>
</gene>
<dbReference type="Proteomes" id="UP000178735">
    <property type="component" value="Unassembled WGS sequence"/>
</dbReference>
<dbReference type="GO" id="GO:0016887">
    <property type="term" value="F:ATP hydrolysis activity"/>
    <property type="evidence" value="ECO:0007669"/>
    <property type="project" value="InterPro"/>
</dbReference>
<comment type="subcellular location">
    <subcellularLocation>
        <location evidence="1">Cell membrane</location>
        <topology evidence="1">Multi-pass membrane protein</topology>
    </subcellularLocation>
</comment>
<dbReference type="Pfam" id="PF00005">
    <property type="entry name" value="ABC_tran"/>
    <property type="match status" value="1"/>
</dbReference>
<evidence type="ECO:0000256" key="7">
    <source>
        <dbReference type="SAM" id="Phobius"/>
    </source>
</evidence>
<dbReference type="InterPro" id="IPR017871">
    <property type="entry name" value="ABC_transporter-like_CS"/>
</dbReference>
<dbReference type="SMART" id="SM00382">
    <property type="entry name" value="AAA"/>
    <property type="match status" value="1"/>
</dbReference>
<feature type="transmembrane region" description="Helical" evidence="7">
    <location>
        <begin position="55"/>
        <end position="76"/>
    </location>
</feature>
<evidence type="ECO:0008006" key="12">
    <source>
        <dbReference type="Google" id="ProtNLM"/>
    </source>
</evidence>
<organism evidence="10 11">
    <name type="scientific">Candidatus Wallbacteria bacterium GWC2_49_35</name>
    <dbReference type="NCBI Taxonomy" id="1817813"/>
    <lineage>
        <taxon>Bacteria</taxon>
        <taxon>Candidatus Walliibacteriota</taxon>
    </lineage>
</organism>
<evidence type="ECO:0000259" key="9">
    <source>
        <dbReference type="PROSITE" id="PS50929"/>
    </source>
</evidence>
<dbReference type="EMBL" id="MGFH01000054">
    <property type="protein sequence ID" value="OGM06705.1"/>
    <property type="molecule type" value="Genomic_DNA"/>
</dbReference>
<evidence type="ECO:0000313" key="11">
    <source>
        <dbReference type="Proteomes" id="UP000178735"/>
    </source>
</evidence>
<reference evidence="10 11" key="1">
    <citation type="journal article" date="2016" name="Nat. Commun.">
        <title>Thousands of microbial genomes shed light on interconnected biogeochemical processes in an aquifer system.</title>
        <authorList>
            <person name="Anantharaman K."/>
            <person name="Brown C.T."/>
            <person name="Hug L.A."/>
            <person name="Sharon I."/>
            <person name="Castelle C.J."/>
            <person name="Probst A.J."/>
            <person name="Thomas B.C."/>
            <person name="Singh A."/>
            <person name="Wilkins M.J."/>
            <person name="Karaoz U."/>
            <person name="Brodie E.L."/>
            <person name="Williams K.H."/>
            <person name="Hubbard S.S."/>
            <person name="Banfield J.F."/>
        </authorList>
    </citation>
    <scope>NUCLEOTIDE SEQUENCE [LARGE SCALE GENOMIC DNA]</scope>
</reference>
<evidence type="ECO:0000256" key="4">
    <source>
        <dbReference type="ARBA" id="ARBA00022840"/>
    </source>
</evidence>
<dbReference type="GO" id="GO:0005524">
    <property type="term" value="F:ATP binding"/>
    <property type="evidence" value="ECO:0007669"/>
    <property type="project" value="UniProtKB-KW"/>
</dbReference>
<evidence type="ECO:0000256" key="6">
    <source>
        <dbReference type="ARBA" id="ARBA00023136"/>
    </source>
</evidence>
<dbReference type="FunFam" id="3.40.50.300:FF:000218">
    <property type="entry name" value="Multidrug ABC transporter ATP-binding protein"/>
    <property type="match status" value="1"/>
</dbReference>
<dbReference type="Gene3D" id="1.20.1560.10">
    <property type="entry name" value="ABC transporter type 1, transmembrane domain"/>
    <property type="match status" value="1"/>
</dbReference>
<keyword evidence="6 7" id="KW-0472">Membrane</keyword>
<dbReference type="GO" id="GO:0005886">
    <property type="term" value="C:plasma membrane"/>
    <property type="evidence" value="ECO:0007669"/>
    <property type="project" value="UniProtKB-SubCell"/>
</dbReference>
<dbReference type="InterPro" id="IPR011527">
    <property type="entry name" value="ABC1_TM_dom"/>
</dbReference>
<proteinExistence type="predicted"/>
<dbReference type="Pfam" id="PF00664">
    <property type="entry name" value="ABC_membrane"/>
    <property type="match status" value="1"/>
</dbReference>
<dbReference type="Gene3D" id="3.40.50.300">
    <property type="entry name" value="P-loop containing nucleotide triphosphate hydrolases"/>
    <property type="match status" value="1"/>
</dbReference>
<dbReference type="InterPro" id="IPR003439">
    <property type="entry name" value="ABC_transporter-like_ATP-bd"/>
</dbReference>
<protein>
    <recommendedName>
        <fullName evidence="12">ABC transporter ATP-binding protein</fullName>
    </recommendedName>
</protein>
<evidence type="ECO:0000313" key="10">
    <source>
        <dbReference type="EMBL" id="OGM06705.1"/>
    </source>
</evidence>
<keyword evidence="3" id="KW-0547">Nucleotide-binding</keyword>
<evidence type="ECO:0000256" key="1">
    <source>
        <dbReference type="ARBA" id="ARBA00004651"/>
    </source>
</evidence>
<evidence type="ECO:0000259" key="8">
    <source>
        <dbReference type="PROSITE" id="PS50893"/>
    </source>
</evidence>
<accession>A0A1F7WX93</accession>
<dbReference type="CDD" id="cd18552">
    <property type="entry name" value="ABC_6TM_MsbA_like"/>
    <property type="match status" value="1"/>
</dbReference>
<feature type="transmembrane region" description="Helical" evidence="7">
    <location>
        <begin position="238"/>
        <end position="266"/>
    </location>
</feature>
<feature type="domain" description="ABC transporter" evidence="8">
    <location>
        <begin position="337"/>
        <end position="571"/>
    </location>
</feature>
<keyword evidence="4" id="KW-0067">ATP-binding</keyword>
<dbReference type="STRING" id="1817813.A2008_09620"/>
<dbReference type="InterPro" id="IPR039421">
    <property type="entry name" value="Type_1_exporter"/>
</dbReference>
<feature type="transmembrane region" description="Helical" evidence="7">
    <location>
        <begin position="150"/>
        <end position="173"/>
    </location>
</feature>
<dbReference type="PANTHER" id="PTHR43394:SF1">
    <property type="entry name" value="ATP-BINDING CASSETTE SUB-FAMILY B MEMBER 10, MITOCHONDRIAL"/>
    <property type="match status" value="1"/>
</dbReference>
<evidence type="ECO:0000256" key="3">
    <source>
        <dbReference type="ARBA" id="ARBA00022741"/>
    </source>
</evidence>
<feature type="domain" description="ABC transmembrane type-1" evidence="9">
    <location>
        <begin position="20"/>
        <end position="303"/>
    </location>
</feature>
<dbReference type="PROSITE" id="PS50893">
    <property type="entry name" value="ABC_TRANSPORTER_2"/>
    <property type="match status" value="1"/>
</dbReference>
<dbReference type="PANTHER" id="PTHR43394">
    <property type="entry name" value="ATP-DEPENDENT PERMEASE MDL1, MITOCHONDRIAL"/>
    <property type="match status" value="1"/>
</dbReference>
<dbReference type="InterPro" id="IPR027417">
    <property type="entry name" value="P-loop_NTPase"/>
</dbReference>
<dbReference type="SUPFAM" id="SSF90123">
    <property type="entry name" value="ABC transporter transmembrane region"/>
    <property type="match status" value="1"/>
</dbReference>